<feature type="compositionally biased region" description="Basic and acidic residues" evidence="3">
    <location>
        <begin position="226"/>
        <end position="235"/>
    </location>
</feature>
<dbReference type="PROSITE" id="PS00972">
    <property type="entry name" value="USP_1"/>
    <property type="match status" value="1"/>
</dbReference>
<dbReference type="KEGG" id="tpal:117640895"/>
<dbReference type="PANTHER" id="PTHR21646">
    <property type="entry name" value="UBIQUITIN CARBOXYL-TERMINAL HYDROLASE"/>
    <property type="match status" value="1"/>
</dbReference>
<evidence type="ECO:0000256" key="3">
    <source>
        <dbReference type="SAM" id="MobiDB-lite"/>
    </source>
</evidence>
<evidence type="ECO:0000256" key="2">
    <source>
        <dbReference type="RuleBase" id="RU366025"/>
    </source>
</evidence>
<dbReference type="GO" id="GO:0006508">
    <property type="term" value="P:proteolysis"/>
    <property type="evidence" value="ECO:0007669"/>
    <property type="project" value="UniProtKB-KW"/>
</dbReference>
<organism evidence="8">
    <name type="scientific">Thrips palmi</name>
    <name type="common">Melon thrips</name>
    <dbReference type="NCBI Taxonomy" id="161013"/>
    <lineage>
        <taxon>Eukaryota</taxon>
        <taxon>Metazoa</taxon>
        <taxon>Ecdysozoa</taxon>
        <taxon>Arthropoda</taxon>
        <taxon>Hexapoda</taxon>
        <taxon>Insecta</taxon>
        <taxon>Pterygota</taxon>
        <taxon>Neoptera</taxon>
        <taxon>Paraneoptera</taxon>
        <taxon>Thysanoptera</taxon>
        <taxon>Terebrantia</taxon>
        <taxon>Thripoidea</taxon>
        <taxon>Thripidae</taxon>
        <taxon>Thrips</taxon>
    </lineage>
</organism>
<dbReference type="InterPro" id="IPR038765">
    <property type="entry name" value="Papain-like_cys_pep_sf"/>
</dbReference>
<comment type="catalytic activity">
    <reaction evidence="1 2">
        <text>Thiol-dependent hydrolysis of ester, thioester, amide, peptide and isopeptide bonds formed by the C-terminal Gly of ubiquitin (a 76-residue protein attached to proteins as an intracellular targeting signal).</text>
        <dbReference type="EC" id="3.4.19.12"/>
    </reaction>
</comment>
<evidence type="ECO:0000313" key="6">
    <source>
        <dbReference type="RefSeq" id="XP_034233765.1"/>
    </source>
</evidence>
<dbReference type="InterPro" id="IPR018200">
    <property type="entry name" value="USP_CS"/>
</dbReference>
<dbReference type="Gene3D" id="3.90.70.10">
    <property type="entry name" value="Cysteine proteinases"/>
    <property type="match status" value="1"/>
</dbReference>
<dbReference type="Proteomes" id="UP000515158">
    <property type="component" value="Unplaced"/>
</dbReference>
<evidence type="ECO:0000313" key="9">
    <source>
        <dbReference type="RefSeq" id="XP_034233769.1"/>
    </source>
</evidence>
<dbReference type="RefSeq" id="XP_034233769.1">
    <property type="nucleotide sequence ID" value="XM_034377878.1"/>
</dbReference>
<feature type="region of interest" description="Disordered" evidence="3">
    <location>
        <begin position="1"/>
        <end position="255"/>
    </location>
</feature>
<keyword evidence="2 6" id="KW-0378">Hydrolase</keyword>
<evidence type="ECO:0000313" key="7">
    <source>
        <dbReference type="RefSeq" id="XP_034233766.1"/>
    </source>
</evidence>
<dbReference type="GO" id="GO:0016579">
    <property type="term" value="P:protein deubiquitination"/>
    <property type="evidence" value="ECO:0007669"/>
    <property type="project" value="InterPro"/>
</dbReference>
<keyword evidence="2" id="KW-0833">Ubl conjugation pathway</keyword>
<keyword evidence="5" id="KW-1185">Reference proteome</keyword>
<evidence type="ECO:0000313" key="8">
    <source>
        <dbReference type="RefSeq" id="XP_034233768.1"/>
    </source>
</evidence>
<feature type="domain" description="USP" evidence="4">
    <location>
        <begin position="256"/>
        <end position="589"/>
    </location>
</feature>
<accession>A0A6P8Y2Q3</accession>
<dbReference type="EC" id="3.4.19.12" evidence="2"/>
<evidence type="ECO:0000313" key="5">
    <source>
        <dbReference type="Proteomes" id="UP000515158"/>
    </source>
</evidence>
<dbReference type="AlphaFoldDB" id="A0A6P8Y2Q3"/>
<dbReference type="InterPro" id="IPR050185">
    <property type="entry name" value="Ub_carboxyl-term_hydrolase"/>
</dbReference>
<dbReference type="GeneID" id="117640895"/>
<dbReference type="InterPro" id="IPR028889">
    <property type="entry name" value="USP"/>
</dbReference>
<keyword evidence="2" id="KW-0645">Protease</keyword>
<keyword evidence="2" id="KW-0788">Thiol protease</keyword>
<dbReference type="FunFam" id="3.90.70.10:FF:000083">
    <property type="entry name" value="Uncharacterized protein, isoform B"/>
    <property type="match status" value="1"/>
</dbReference>
<dbReference type="RefSeq" id="XP_034233765.1">
    <property type="nucleotide sequence ID" value="XM_034377874.1"/>
</dbReference>
<gene>
    <name evidence="6 7 8 9" type="primary">LOC117640895</name>
</gene>
<dbReference type="PANTHER" id="PTHR21646:SF23">
    <property type="entry name" value="UBIQUITIN CARBOXYL-TERMINAL HYDROLASE USP2"/>
    <property type="match status" value="1"/>
</dbReference>
<dbReference type="CTD" id="9099"/>
<dbReference type="Pfam" id="PF00443">
    <property type="entry name" value="UCH"/>
    <property type="match status" value="1"/>
</dbReference>
<feature type="compositionally biased region" description="Low complexity" evidence="3">
    <location>
        <begin position="1"/>
        <end position="60"/>
    </location>
</feature>
<dbReference type="PROSITE" id="PS00973">
    <property type="entry name" value="USP_2"/>
    <property type="match status" value="1"/>
</dbReference>
<evidence type="ECO:0000256" key="1">
    <source>
        <dbReference type="ARBA" id="ARBA00000707"/>
    </source>
</evidence>
<dbReference type="RefSeq" id="XP_034233766.1">
    <property type="nucleotide sequence ID" value="XM_034377875.1"/>
</dbReference>
<feature type="compositionally biased region" description="Basic and acidic residues" evidence="3">
    <location>
        <begin position="68"/>
        <end position="86"/>
    </location>
</feature>
<protein>
    <recommendedName>
        <fullName evidence="2">Ubiquitin carboxyl-terminal hydrolase</fullName>
        <ecNumber evidence="2">3.4.19.12</ecNumber>
    </recommendedName>
</protein>
<dbReference type="SUPFAM" id="SSF54001">
    <property type="entry name" value="Cysteine proteinases"/>
    <property type="match status" value="1"/>
</dbReference>
<name>A0A6P8Y2Q3_THRPL</name>
<dbReference type="InterPro" id="IPR001394">
    <property type="entry name" value="Peptidase_C19_UCH"/>
</dbReference>
<feature type="compositionally biased region" description="Low complexity" evidence="3">
    <location>
        <begin position="163"/>
        <end position="197"/>
    </location>
</feature>
<proteinExistence type="inferred from homology"/>
<reference evidence="6 7" key="1">
    <citation type="submission" date="2025-04" db="UniProtKB">
        <authorList>
            <consortium name="RefSeq"/>
        </authorList>
    </citation>
    <scope>IDENTIFICATION</scope>
    <source>
        <tissue evidence="6 7">Total insect</tissue>
    </source>
</reference>
<dbReference type="OrthoDB" id="10009867at2759"/>
<evidence type="ECO:0000259" key="4">
    <source>
        <dbReference type="PROSITE" id="PS50235"/>
    </source>
</evidence>
<dbReference type="CDD" id="cd02674">
    <property type="entry name" value="Peptidase_C19R"/>
    <property type="match status" value="1"/>
</dbReference>
<sequence length="595" mass="65505">MPVSVAARRPSAPSSPSSRTSYSSSYSTSRYSSLSRSTVTSLDLTSTRYLSDRLSSSSLSARPVRHGSHSEDVLSRYSTSRERSTEPSRASSSSLCDTTSTAARREREGSVTKARLGLDTASTTAVASSRLDAPRSAYTGASSGKLGRPPLHSSLSSSADEPAATASARAGSTAAATSTYTRSRTTPTTTATMTTSTGKPFHSRFLKPKPAAEDKDKASSTSEKAGSSDKEDNFESPRLGRRAPSTSNGSRGSGLNGLRNIGNTCFMNSVIQCLSNTRPLLEYLLKQTYLAEINTTNSSMKGALIKAFAKMIEELWTGEAQVINTSAFKGQIQHFAPRFMGYSQQDAQEFLRYLLEGLHEDVNRVEQRPTNTVLPDIDDSLNDNQKADESWRRYLRIDNSSVLDVFVGQLKSTLQCTTCGHCSVTFDPFWDLSLPIPSRTGQLRLQQCLEHFTREEVLDGDEKPTCAKCQTRRKCTKSFSIQKFPKILVLHLKRFSPMERFRGKLNVTVEFPLNGLDLSAYAANRGRGCTYNLYGIANHSGTTYSGHYTAYCKHPYTHEWHEYNDSRVSSITSRNVISSEAYVLFYELSGHTSHL</sequence>
<dbReference type="RefSeq" id="XP_034233768.1">
    <property type="nucleotide sequence ID" value="XM_034377877.1"/>
</dbReference>
<dbReference type="PROSITE" id="PS50235">
    <property type="entry name" value="USP_3"/>
    <property type="match status" value="1"/>
</dbReference>
<dbReference type="GO" id="GO:0004843">
    <property type="term" value="F:cysteine-type deubiquitinase activity"/>
    <property type="evidence" value="ECO:0007669"/>
    <property type="project" value="UniProtKB-UniRule"/>
</dbReference>
<comment type="similarity">
    <text evidence="2">Belongs to the peptidase C19 family.</text>
</comment>